<protein>
    <submittedName>
        <fullName evidence="2">Uncharacterized protein</fullName>
    </submittedName>
</protein>
<accession>A0A4D6MVZ8</accession>
<proteinExistence type="predicted"/>
<feature type="region of interest" description="Disordered" evidence="1">
    <location>
        <begin position="495"/>
        <end position="518"/>
    </location>
</feature>
<reference evidence="2 3" key="1">
    <citation type="submission" date="2019-04" db="EMBL/GenBank/DDBJ databases">
        <title>An improved genome assembly and genetic linkage map for asparagus bean, Vigna unguiculata ssp. sesquipedialis.</title>
        <authorList>
            <person name="Xia Q."/>
            <person name="Zhang R."/>
            <person name="Dong Y."/>
        </authorList>
    </citation>
    <scope>NUCLEOTIDE SEQUENCE [LARGE SCALE GENOMIC DNA]</scope>
    <source>
        <tissue evidence="2">Leaf</tissue>
    </source>
</reference>
<dbReference type="SUPFAM" id="SSF52058">
    <property type="entry name" value="L domain-like"/>
    <property type="match status" value="1"/>
</dbReference>
<organism evidence="2 3">
    <name type="scientific">Vigna unguiculata</name>
    <name type="common">Cowpea</name>
    <dbReference type="NCBI Taxonomy" id="3917"/>
    <lineage>
        <taxon>Eukaryota</taxon>
        <taxon>Viridiplantae</taxon>
        <taxon>Streptophyta</taxon>
        <taxon>Embryophyta</taxon>
        <taxon>Tracheophyta</taxon>
        <taxon>Spermatophyta</taxon>
        <taxon>Magnoliopsida</taxon>
        <taxon>eudicotyledons</taxon>
        <taxon>Gunneridae</taxon>
        <taxon>Pentapetalae</taxon>
        <taxon>rosids</taxon>
        <taxon>fabids</taxon>
        <taxon>Fabales</taxon>
        <taxon>Fabaceae</taxon>
        <taxon>Papilionoideae</taxon>
        <taxon>50 kb inversion clade</taxon>
        <taxon>NPAAA clade</taxon>
        <taxon>indigoferoid/millettioid clade</taxon>
        <taxon>Phaseoleae</taxon>
        <taxon>Vigna</taxon>
    </lineage>
</organism>
<dbReference type="Gene3D" id="3.80.10.10">
    <property type="entry name" value="Ribonuclease Inhibitor"/>
    <property type="match status" value="1"/>
</dbReference>
<dbReference type="InterPro" id="IPR044974">
    <property type="entry name" value="Disease_R_plants"/>
</dbReference>
<keyword evidence="3" id="KW-1185">Reference proteome</keyword>
<feature type="compositionally biased region" description="Low complexity" evidence="1">
    <location>
        <begin position="501"/>
        <end position="518"/>
    </location>
</feature>
<dbReference type="GO" id="GO:0006952">
    <property type="term" value="P:defense response"/>
    <property type="evidence" value="ECO:0007669"/>
    <property type="project" value="InterPro"/>
</dbReference>
<evidence type="ECO:0000313" key="2">
    <source>
        <dbReference type="EMBL" id="QCE04269.1"/>
    </source>
</evidence>
<evidence type="ECO:0000256" key="1">
    <source>
        <dbReference type="SAM" id="MobiDB-lite"/>
    </source>
</evidence>
<name>A0A4D6MVZ8_VIGUN</name>
<gene>
    <name evidence="2" type="ORF">DEO72_LG8g2304</name>
</gene>
<sequence>MWCFQCSMTLIPLKYVINEATLGKHFNVYWGRFGMRMKKRSCIGSSFGGRHLVRLVASQRFERVNKPLKRWKKALSEVAQTTLSYVDSKGRDESVIADWISFPVKQLMERLCMGAEIPFREMEIDDKIDFIVKHWAVIFRKPYPSSILTYIQVETADAIEFQVKHCREALFEAVGISRGAILNSCREIEITKAIELQLKYWKDAFSEEAGGVLDSKGFGMRVIDSEIWKLRNHWREKIHEAYGISEDKRQYSKEIEIEADLERWMKVLIEAANVATDAVYVSCIKMLKAYNRIETFAKHWRIALCDAVGISSFEVQHRRVMKDDEINDIEKHRDALREAAAISGVGTKYIEGLSLKLPRSNTKSLSTKAFMNMKKLRLMQLSGVELVGDFEYLSKDLRWLCWHGFPFAFIPTNFYQGSLVSIELENSKITMVLMQLSGVELVGDFEYLSKDLRWLCWHGFPFAFIPTNFYQGSLVSIELENSKITMVWKATQPEIGSSLNSPDQSKSSDFSSNDWKPR</sequence>
<evidence type="ECO:0000313" key="3">
    <source>
        <dbReference type="Proteomes" id="UP000501690"/>
    </source>
</evidence>
<dbReference type="InterPro" id="IPR032675">
    <property type="entry name" value="LRR_dom_sf"/>
</dbReference>
<dbReference type="Proteomes" id="UP000501690">
    <property type="component" value="Linkage Group LG8"/>
</dbReference>
<dbReference type="AlphaFoldDB" id="A0A4D6MVZ8"/>
<dbReference type="PANTHER" id="PTHR11017">
    <property type="entry name" value="LEUCINE-RICH REPEAT-CONTAINING PROTEIN"/>
    <property type="match status" value="1"/>
</dbReference>
<dbReference type="EMBL" id="CP039352">
    <property type="protein sequence ID" value="QCE04269.1"/>
    <property type="molecule type" value="Genomic_DNA"/>
</dbReference>
<dbReference type="PANTHER" id="PTHR11017:SF271">
    <property type="entry name" value="DISEASE RESISTANCE PROTEIN (TIR-NBS-LRR CLASS) FAMILY"/>
    <property type="match status" value="1"/>
</dbReference>